<reference evidence="2" key="1">
    <citation type="submission" date="2018-05" db="EMBL/GenBank/DDBJ databases">
        <authorList>
            <person name="Lanie J.A."/>
            <person name="Ng W.-L."/>
            <person name="Kazmierczak K.M."/>
            <person name="Andrzejewski T.M."/>
            <person name="Davidsen T.M."/>
            <person name="Wayne K.J."/>
            <person name="Tettelin H."/>
            <person name="Glass J.I."/>
            <person name="Rusch D."/>
            <person name="Podicherti R."/>
            <person name="Tsui H.-C.T."/>
            <person name="Winkler M.E."/>
        </authorList>
    </citation>
    <scope>NUCLEOTIDE SEQUENCE</scope>
</reference>
<organism evidence="2">
    <name type="scientific">marine metagenome</name>
    <dbReference type="NCBI Taxonomy" id="408172"/>
    <lineage>
        <taxon>unclassified sequences</taxon>
        <taxon>metagenomes</taxon>
        <taxon>ecological metagenomes</taxon>
    </lineage>
</organism>
<dbReference type="EMBL" id="UINC01014994">
    <property type="protein sequence ID" value="SVA63500.1"/>
    <property type="molecule type" value="Genomic_DNA"/>
</dbReference>
<keyword evidence="1" id="KW-0676">Redox-active center</keyword>
<gene>
    <name evidence="2" type="ORF">METZ01_LOCUS116354</name>
</gene>
<accession>A0A381XFV2</accession>
<proteinExistence type="predicted"/>
<dbReference type="Pfam" id="PF10262">
    <property type="entry name" value="Rdx"/>
    <property type="match status" value="1"/>
</dbReference>
<protein>
    <recommendedName>
        <fullName evidence="3">Selenoprotein W-related protein</fullName>
    </recommendedName>
</protein>
<dbReference type="Gene3D" id="3.40.30.10">
    <property type="entry name" value="Glutaredoxin"/>
    <property type="match status" value="1"/>
</dbReference>
<dbReference type="AlphaFoldDB" id="A0A381XFV2"/>
<evidence type="ECO:0000256" key="1">
    <source>
        <dbReference type="ARBA" id="ARBA00023284"/>
    </source>
</evidence>
<name>A0A381XFV2_9ZZZZ</name>
<evidence type="ECO:0000313" key="2">
    <source>
        <dbReference type="EMBL" id="SVA63500.1"/>
    </source>
</evidence>
<evidence type="ECO:0008006" key="3">
    <source>
        <dbReference type="Google" id="ProtNLM"/>
    </source>
</evidence>
<dbReference type="InterPro" id="IPR011893">
    <property type="entry name" value="Selenoprotein_Rdx-typ"/>
</dbReference>
<sequence>MAGEFFAEGGKDVAIKITPGTGGILQVFVDGDKIYDKAEEDGQFPNLPRVKEMRASIREKLEAVTV</sequence>